<dbReference type="PATRIC" id="fig|1392540.3.peg.23"/>
<proteinExistence type="predicted"/>
<name>V2TU24_9GAMM</name>
<evidence type="ECO:0000313" key="1">
    <source>
        <dbReference type="EMBL" id="ESK41037.1"/>
    </source>
</evidence>
<gene>
    <name evidence="1" type="ORF">P256_00022</name>
</gene>
<dbReference type="eggNOG" id="ENOG5032QQZ">
    <property type="taxonomic scope" value="Bacteria"/>
</dbReference>
<reference evidence="1 2" key="1">
    <citation type="submission" date="2013-10" db="EMBL/GenBank/DDBJ databases">
        <title>The Genome Sequence of Acinetobacter nectaris CIP 110549.</title>
        <authorList>
            <consortium name="The Broad Institute Genomics Platform"/>
            <consortium name="The Broad Institute Genome Sequencing Center for Infectious Disease"/>
            <person name="Cerqueira G."/>
            <person name="Feldgarden M."/>
            <person name="Courvalin P."/>
            <person name="Grillot-Courvalin C."/>
            <person name="Clermont D."/>
            <person name="Rocha E."/>
            <person name="Yoon E.-J."/>
            <person name="Nemec A."/>
            <person name="Young S.K."/>
            <person name="Zeng Q."/>
            <person name="Gargeya S."/>
            <person name="Fitzgerald M."/>
            <person name="Abouelleil A."/>
            <person name="Alvarado L."/>
            <person name="Berlin A.M."/>
            <person name="Chapman S.B."/>
            <person name="Gainer-Dewar J."/>
            <person name="Goldberg J."/>
            <person name="Gnerre S."/>
            <person name="Griggs A."/>
            <person name="Gujja S."/>
            <person name="Hansen M."/>
            <person name="Howarth C."/>
            <person name="Imamovic A."/>
            <person name="Ireland A."/>
            <person name="Larimer J."/>
            <person name="McCowan C."/>
            <person name="Murphy C."/>
            <person name="Pearson M."/>
            <person name="Poon T.W."/>
            <person name="Priest M."/>
            <person name="Roberts A."/>
            <person name="Saif S."/>
            <person name="Shea T."/>
            <person name="Sykes S."/>
            <person name="Wortman J."/>
            <person name="Nusbaum C."/>
            <person name="Birren B."/>
        </authorList>
    </citation>
    <scope>NUCLEOTIDE SEQUENCE [LARGE SCALE GENOMIC DNA]</scope>
    <source>
        <strain evidence="1 2">CIP 110549</strain>
    </source>
</reference>
<dbReference type="AlphaFoldDB" id="V2TU24"/>
<sequence>MGTIRTSRDKDMLEMIYLEMQELKRQISQRNESRISMKEFARRMNWSEVTLYDRIKKGYIKKPEKDGRHNYYLSSYVNDVVTSQLNSDKVAT</sequence>
<dbReference type="Proteomes" id="UP000023785">
    <property type="component" value="Unassembled WGS sequence"/>
</dbReference>
<organism evidence="1 2">
    <name type="scientific">Acinetobacter nectaris CIP 110549</name>
    <dbReference type="NCBI Taxonomy" id="1392540"/>
    <lineage>
        <taxon>Bacteria</taxon>
        <taxon>Pseudomonadati</taxon>
        <taxon>Pseudomonadota</taxon>
        <taxon>Gammaproteobacteria</taxon>
        <taxon>Moraxellales</taxon>
        <taxon>Moraxellaceae</taxon>
        <taxon>Acinetobacter</taxon>
    </lineage>
</organism>
<dbReference type="HOGENOM" id="CLU_188859_0_0_6"/>
<protein>
    <submittedName>
        <fullName evidence="1">Uncharacterized protein</fullName>
    </submittedName>
</protein>
<comment type="caution">
    <text evidence="1">The sequence shown here is derived from an EMBL/GenBank/DDBJ whole genome shotgun (WGS) entry which is preliminary data.</text>
</comment>
<dbReference type="EMBL" id="AYER01000001">
    <property type="protein sequence ID" value="ESK41037.1"/>
    <property type="molecule type" value="Genomic_DNA"/>
</dbReference>
<evidence type="ECO:0000313" key="2">
    <source>
        <dbReference type="Proteomes" id="UP000023785"/>
    </source>
</evidence>
<keyword evidence="2" id="KW-1185">Reference proteome</keyword>
<accession>V2TU24</accession>
<dbReference type="STRING" id="1392540.P256_00022"/>